<dbReference type="SUPFAM" id="SSF51735">
    <property type="entry name" value="NAD(P)-binding Rossmann-fold domains"/>
    <property type="match status" value="1"/>
</dbReference>
<evidence type="ECO:0000313" key="3">
    <source>
        <dbReference type="Proteomes" id="UP000564496"/>
    </source>
</evidence>
<reference evidence="2 3" key="1">
    <citation type="submission" date="2020-07" db="EMBL/GenBank/DDBJ databases">
        <title>Sequencing the genomes of 1000 actinobacteria strains.</title>
        <authorList>
            <person name="Klenk H.-P."/>
        </authorList>
    </citation>
    <scope>NUCLEOTIDE SEQUENCE [LARGE SCALE GENOMIC DNA]</scope>
    <source>
        <strain evidence="2 3">DSM 26487</strain>
    </source>
</reference>
<dbReference type="InterPro" id="IPR016040">
    <property type="entry name" value="NAD(P)-bd_dom"/>
</dbReference>
<dbReference type="PANTHER" id="PTHR43162">
    <property type="match status" value="1"/>
</dbReference>
<protein>
    <submittedName>
        <fullName evidence="2">Uncharacterized protein YbjT (DUF2867 family)</fullName>
    </submittedName>
</protein>
<dbReference type="Pfam" id="PF13460">
    <property type="entry name" value="NAD_binding_10"/>
    <property type="match status" value="1"/>
</dbReference>
<comment type="caution">
    <text evidence="2">The sequence shown here is derived from an EMBL/GenBank/DDBJ whole genome shotgun (WGS) entry which is preliminary data.</text>
</comment>
<dbReference type="RefSeq" id="WP_179660315.1">
    <property type="nucleotide sequence ID" value="NZ_JACBZR010000001.1"/>
</dbReference>
<keyword evidence="3" id="KW-1185">Reference proteome</keyword>
<dbReference type="EMBL" id="JACBZR010000001">
    <property type="protein sequence ID" value="NYI80089.1"/>
    <property type="molecule type" value="Genomic_DNA"/>
</dbReference>
<name>A0A7Z0IUD1_9ACTN</name>
<evidence type="ECO:0000313" key="2">
    <source>
        <dbReference type="EMBL" id="NYI80089.1"/>
    </source>
</evidence>
<gene>
    <name evidence="2" type="ORF">BJ988_004737</name>
</gene>
<dbReference type="AlphaFoldDB" id="A0A7Z0IUD1"/>
<dbReference type="PANTHER" id="PTHR43162:SF1">
    <property type="entry name" value="PRESTALK A DIFFERENTIATION PROTEIN A"/>
    <property type="match status" value="1"/>
</dbReference>
<feature type="domain" description="NAD(P)-binding" evidence="1">
    <location>
        <begin position="7"/>
        <end position="166"/>
    </location>
</feature>
<dbReference type="InterPro" id="IPR036291">
    <property type="entry name" value="NAD(P)-bd_dom_sf"/>
</dbReference>
<dbReference type="Gene3D" id="3.90.25.10">
    <property type="entry name" value="UDP-galactose 4-epimerase, domain 1"/>
    <property type="match status" value="1"/>
</dbReference>
<accession>A0A7Z0IUD1</accession>
<proteinExistence type="predicted"/>
<dbReference type="InterPro" id="IPR051604">
    <property type="entry name" value="Ergot_Alk_Oxidoreductase"/>
</dbReference>
<dbReference type="Gene3D" id="3.40.50.720">
    <property type="entry name" value="NAD(P)-binding Rossmann-like Domain"/>
    <property type="match status" value="1"/>
</dbReference>
<evidence type="ECO:0000259" key="1">
    <source>
        <dbReference type="Pfam" id="PF13460"/>
    </source>
</evidence>
<sequence length="262" mass="27611">MTTLITGATGKTGQRVARRLQTLDHDVRAVTRHSAPRFDWHDQTTWAEAIEGCASAYLTFQPDLGLPGADEIIGAFAAQAVAAGCGRLVLLSGRGEDGAQRAEQAVMASGAEWTILRSAFFVQNFTEGAFADELAAGSFTMVEHTAAEPFVDADDIADVAVATLLDKGYVGGVLELTGPRLLTFEEAAHAIGGPTVTYRSMPTEDYVSVLTAAGLPTPDAAGLAYLFEEVLDGRNAYVTGDVEAVLGRAARSIDDLDRGDQS</sequence>
<organism evidence="2 3">
    <name type="scientific">Nocardioides panzhihuensis</name>
    <dbReference type="NCBI Taxonomy" id="860243"/>
    <lineage>
        <taxon>Bacteria</taxon>
        <taxon>Bacillati</taxon>
        <taxon>Actinomycetota</taxon>
        <taxon>Actinomycetes</taxon>
        <taxon>Propionibacteriales</taxon>
        <taxon>Nocardioidaceae</taxon>
        <taxon>Nocardioides</taxon>
    </lineage>
</organism>
<dbReference type="Proteomes" id="UP000564496">
    <property type="component" value="Unassembled WGS sequence"/>
</dbReference>